<dbReference type="EMBL" id="JALGAR010000001">
    <property type="protein sequence ID" value="MCI4656540.1"/>
    <property type="molecule type" value="Genomic_DNA"/>
</dbReference>
<dbReference type="RefSeq" id="WP_243010682.1">
    <property type="nucleotide sequence ID" value="NZ_JALGAR010000001.1"/>
</dbReference>
<proteinExistence type="predicted"/>
<evidence type="ECO:0000313" key="3">
    <source>
        <dbReference type="Proteomes" id="UP001165341"/>
    </source>
</evidence>
<comment type="caution">
    <text evidence="2">The sequence shown here is derived from an EMBL/GenBank/DDBJ whole genome shotgun (WGS) entry which is preliminary data.</text>
</comment>
<dbReference type="Pfam" id="PF03415">
    <property type="entry name" value="Peptidase_C11"/>
    <property type="match status" value="1"/>
</dbReference>
<accession>A0AA41UE11</accession>
<evidence type="ECO:0000256" key="1">
    <source>
        <dbReference type="SAM" id="SignalP"/>
    </source>
</evidence>
<sequence length="644" mass="64992">MRAARKAVAAVAALALLASLAACTTGGPVAPNGGDGPAAGSWTVLTYSIADTDLEPFMMADLGEMGEVGSHDGLNLVALVDRSADYSTEPVLGQADWTGGKLLHVLPGGAEVMDDLGPVDTGDPAVLSSFITRGITAFPAEHYAVIVSDHGASWPGVGGDESADGDPLSLAELNDAIGSGLSAAGVAKLDLLGFDACLMATYEVASTLAPRADRLLASQELEPGHGWNYTALEPAAQGATVDELGSALIQGFQSQAETEGDAAEITLSLVDLGKLPAVDAALAAFSNGLVERGSGIAPVVGRTLAGTLGFGRSPDPAEDSFMADLGILAGEIGQGDTAETDAAGTLVRAISSAAVDKVDGQSTAGATGLSIYFPPQKAYFADDYRALGTAGGWLDFLTSYYAAGGAIPGGEKARFTDSGAEVSFGADGLSISATLDPAGLGNAASASVRYGLIEADGSVTYLGERPATVDTGGSGRVHGGYDLTQLTLGDGTDTTPAYAQFGDDTGAAASGPGSGSVTVDVPMAYYSPGDVAGETYQDVLLSLTLDGASGEIRNETYFAYDDKLGSYGELTADPTGIIVPERLNVQGDGTESWVGTSDYGLYADLPALHYAFARLPSGSRLRIDLTVTDFGGNSASVSGTATVP</sequence>
<organism evidence="2 3">
    <name type="scientific">Cryobacterium zhongshanensis</name>
    <dbReference type="NCBI Taxonomy" id="2928153"/>
    <lineage>
        <taxon>Bacteria</taxon>
        <taxon>Bacillati</taxon>
        <taxon>Actinomycetota</taxon>
        <taxon>Actinomycetes</taxon>
        <taxon>Micrococcales</taxon>
        <taxon>Microbacteriaceae</taxon>
        <taxon>Cryobacterium</taxon>
    </lineage>
</organism>
<dbReference type="Gene3D" id="3.40.50.11970">
    <property type="match status" value="1"/>
</dbReference>
<keyword evidence="3" id="KW-1185">Reference proteome</keyword>
<protein>
    <submittedName>
        <fullName evidence="2">Clostripain-related cysteine peptidase</fullName>
    </submittedName>
</protein>
<dbReference type="Proteomes" id="UP001165341">
    <property type="component" value="Unassembled WGS sequence"/>
</dbReference>
<reference evidence="2" key="1">
    <citation type="submission" date="2022-03" db="EMBL/GenBank/DDBJ databases">
        <title>Cryobacterium sp. nov. strain ZS14-85, isolated from Antarctic soil.</title>
        <authorList>
            <person name="Li J."/>
            <person name="Niu G."/>
        </authorList>
    </citation>
    <scope>NUCLEOTIDE SEQUENCE</scope>
    <source>
        <strain evidence="2">ZS14-85</strain>
    </source>
</reference>
<dbReference type="PANTHER" id="PTHR37835:SF1">
    <property type="entry name" value="ALPHA-CLOSTRIPAIN"/>
    <property type="match status" value="1"/>
</dbReference>
<dbReference type="AlphaFoldDB" id="A0AA41UE11"/>
<dbReference type="InterPro" id="IPR005077">
    <property type="entry name" value="Peptidase_C11"/>
</dbReference>
<keyword evidence="1" id="KW-0732">Signal</keyword>
<evidence type="ECO:0000313" key="2">
    <source>
        <dbReference type="EMBL" id="MCI4656540.1"/>
    </source>
</evidence>
<feature type="signal peptide" evidence="1">
    <location>
        <begin position="1"/>
        <end position="21"/>
    </location>
</feature>
<dbReference type="PANTHER" id="PTHR37835">
    <property type="entry name" value="ALPHA-CLOSTRIPAIN"/>
    <property type="match status" value="1"/>
</dbReference>
<feature type="chain" id="PRO_5041429073" evidence="1">
    <location>
        <begin position="22"/>
        <end position="644"/>
    </location>
</feature>
<dbReference type="PROSITE" id="PS51257">
    <property type="entry name" value="PROKAR_LIPOPROTEIN"/>
    <property type="match status" value="1"/>
</dbReference>
<name>A0AA41UE11_9MICO</name>
<gene>
    <name evidence="2" type="ORF">MQH31_01765</name>
</gene>